<dbReference type="Proteomes" id="UP000316726">
    <property type="component" value="Chromosome 12"/>
</dbReference>
<dbReference type="AlphaFoldDB" id="A0A5B8MTZ0"/>
<evidence type="ECO:0000313" key="2">
    <source>
        <dbReference type="EMBL" id="QDZ24248.1"/>
    </source>
</evidence>
<organism evidence="2 3">
    <name type="scientific">Chloropicon primus</name>
    <dbReference type="NCBI Taxonomy" id="1764295"/>
    <lineage>
        <taxon>Eukaryota</taxon>
        <taxon>Viridiplantae</taxon>
        <taxon>Chlorophyta</taxon>
        <taxon>Chloropicophyceae</taxon>
        <taxon>Chloropicales</taxon>
        <taxon>Chloropicaceae</taxon>
        <taxon>Chloropicon</taxon>
    </lineage>
</organism>
<dbReference type="PANTHER" id="PTHR22146:SF17">
    <property type="entry name" value="PROTEIN FAM166B-LIKE PROTEIN"/>
    <property type="match status" value="1"/>
</dbReference>
<evidence type="ECO:0000313" key="3">
    <source>
        <dbReference type="Proteomes" id="UP000316726"/>
    </source>
</evidence>
<accession>A0A5B8MTZ0</accession>
<dbReference type="PANTHER" id="PTHR22146">
    <property type="entry name" value="CAT EYE SYNDROME CRITICAL REGION PROTEIN 6"/>
    <property type="match status" value="1"/>
</dbReference>
<reference evidence="2 3" key="1">
    <citation type="submission" date="2018-07" db="EMBL/GenBank/DDBJ databases">
        <title>The complete nuclear genome of the prasinophyte Chloropicon primus (CCMP1205).</title>
        <authorList>
            <person name="Pombert J.-F."/>
            <person name="Otis C."/>
            <person name="Turmel M."/>
            <person name="Lemieux C."/>
        </authorList>
    </citation>
    <scope>NUCLEOTIDE SEQUENCE [LARGE SCALE GENOMIC DNA]</scope>
    <source>
        <strain evidence="2 3">CCMP1205</strain>
    </source>
</reference>
<evidence type="ECO:0000256" key="1">
    <source>
        <dbReference type="SAM" id="MobiDB-lite"/>
    </source>
</evidence>
<name>A0A5B8MTZ0_9CHLO</name>
<proteinExistence type="predicted"/>
<sequence>MVFQTETTGFIPGYMGYIPAMKTHVHGQRYTEATNKAQIANHLMAEGENPSSHHEFVDSRPQGRNFLYAQVAKPGMSTQSVKIPNSLSKTTFTPTTGMGQPAQNNAKPKVYSTRTVETASLSALPYHKKEFITRKLPKEELPSQAKDPSSNLPGYTGHQHGAQHVYGRSYGSTTKMLKDDNEHEGVKAMSTLSKTESLMGYSDDRPQGLPLQDNHKIPGYTGCIVAKDNHIYGKTFGQSTQLAELAVKTLKQGGNVSELTALTDQRPQGRIDLYTQKVFRPKENLTVSQLTKPVTRPITHELTKEYKIREKVTEEMQEVNEGRHKVVGYTGHIPGQQHIYAQSYGKMTGNTLGPTQDHKFSKSLLYFKDARPQGAGRG</sequence>
<feature type="region of interest" description="Disordered" evidence="1">
    <location>
        <begin position="135"/>
        <end position="162"/>
    </location>
</feature>
<gene>
    <name evidence="2" type="ORF">A3770_12p67660</name>
</gene>
<protein>
    <submittedName>
        <fullName evidence="2">Uncharacterized protein</fullName>
    </submittedName>
</protein>
<keyword evidence="3" id="KW-1185">Reference proteome</keyword>
<dbReference type="EMBL" id="CP031045">
    <property type="protein sequence ID" value="QDZ24248.1"/>
    <property type="molecule type" value="Genomic_DNA"/>
</dbReference>
<dbReference type="OrthoDB" id="2019884at2759"/>